<sequence length="84" mass="9576">MMMMMMILSLEPNSMVLSEDHSIRPCGKCLSSRPVLIFSACCSFHPECINNSVELCPNCRSHALTLRTDPSHRERILNEEIRDP</sequence>
<evidence type="ECO:0000313" key="1">
    <source>
        <dbReference type="EMBL" id="CAG9316935.1"/>
    </source>
</evidence>
<evidence type="ECO:0008006" key="3">
    <source>
        <dbReference type="Google" id="ProtNLM"/>
    </source>
</evidence>
<evidence type="ECO:0000313" key="2">
    <source>
        <dbReference type="Proteomes" id="UP001162131"/>
    </source>
</evidence>
<protein>
    <recommendedName>
        <fullName evidence="3">RING-type domain-containing protein</fullName>
    </recommendedName>
</protein>
<dbReference type="AlphaFoldDB" id="A0AAU9IXS0"/>
<organism evidence="1 2">
    <name type="scientific">Blepharisma stoltei</name>
    <dbReference type="NCBI Taxonomy" id="1481888"/>
    <lineage>
        <taxon>Eukaryota</taxon>
        <taxon>Sar</taxon>
        <taxon>Alveolata</taxon>
        <taxon>Ciliophora</taxon>
        <taxon>Postciliodesmatophora</taxon>
        <taxon>Heterotrichea</taxon>
        <taxon>Heterotrichida</taxon>
        <taxon>Blepharismidae</taxon>
        <taxon>Blepharisma</taxon>
    </lineage>
</organism>
<dbReference type="Proteomes" id="UP001162131">
    <property type="component" value="Unassembled WGS sequence"/>
</dbReference>
<name>A0AAU9IXS0_9CILI</name>
<gene>
    <name evidence="1" type="ORF">BSTOLATCC_MIC17758</name>
</gene>
<accession>A0AAU9IXS0</accession>
<proteinExistence type="predicted"/>
<dbReference type="EMBL" id="CAJZBQ010000017">
    <property type="protein sequence ID" value="CAG9316935.1"/>
    <property type="molecule type" value="Genomic_DNA"/>
</dbReference>
<reference evidence="1" key="1">
    <citation type="submission" date="2021-09" db="EMBL/GenBank/DDBJ databases">
        <authorList>
            <consortium name="AG Swart"/>
            <person name="Singh M."/>
            <person name="Singh A."/>
            <person name="Seah K."/>
            <person name="Emmerich C."/>
        </authorList>
    </citation>
    <scope>NUCLEOTIDE SEQUENCE</scope>
    <source>
        <strain evidence="1">ATCC30299</strain>
    </source>
</reference>
<comment type="caution">
    <text evidence="1">The sequence shown here is derived from an EMBL/GenBank/DDBJ whole genome shotgun (WGS) entry which is preliminary data.</text>
</comment>
<keyword evidence="2" id="KW-1185">Reference proteome</keyword>